<dbReference type="SMART" id="SM00138">
    <property type="entry name" value="MeTrc"/>
    <property type="match status" value="1"/>
</dbReference>
<dbReference type="Pfam" id="PF01739">
    <property type="entry name" value="CheR"/>
    <property type="match status" value="1"/>
</dbReference>
<evidence type="ECO:0000256" key="1">
    <source>
        <dbReference type="ARBA" id="ARBA00001541"/>
    </source>
</evidence>
<evidence type="ECO:0000256" key="5">
    <source>
        <dbReference type="ARBA" id="ARBA00022691"/>
    </source>
</evidence>
<dbReference type="PROSITE" id="PS50123">
    <property type="entry name" value="CHER"/>
    <property type="match status" value="1"/>
</dbReference>
<dbReference type="Pfam" id="PF01339">
    <property type="entry name" value="CheB_methylest"/>
    <property type="match status" value="1"/>
</dbReference>
<dbReference type="Pfam" id="PF13596">
    <property type="entry name" value="PAS_10"/>
    <property type="match status" value="1"/>
</dbReference>
<dbReference type="InterPro" id="IPR022641">
    <property type="entry name" value="CheR_N"/>
</dbReference>
<dbReference type="InterPro" id="IPR050903">
    <property type="entry name" value="Bact_Chemotaxis_MeTrfase"/>
</dbReference>
<dbReference type="GO" id="GO:0008983">
    <property type="term" value="F:protein-glutamate O-methyltransferase activity"/>
    <property type="evidence" value="ECO:0007669"/>
    <property type="project" value="UniProtKB-EC"/>
</dbReference>
<dbReference type="SUPFAM" id="SSF53335">
    <property type="entry name" value="S-adenosyl-L-methionine-dependent methyltransferases"/>
    <property type="match status" value="1"/>
</dbReference>
<evidence type="ECO:0000259" key="9">
    <source>
        <dbReference type="PROSITE" id="PS50123"/>
    </source>
</evidence>
<dbReference type="PROSITE" id="PS50122">
    <property type="entry name" value="CHEB"/>
    <property type="match status" value="1"/>
</dbReference>
<dbReference type="InterPro" id="IPR000673">
    <property type="entry name" value="Sig_transdc_resp-reg_Me-estase"/>
</dbReference>
<dbReference type="GO" id="GO:0005737">
    <property type="term" value="C:cytoplasm"/>
    <property type="evidence" value="ECO:0007669"/>
    <property type="project" value="InterPro"/>
</dbReference>
<keyword evidence="3" id="KW-0489">Methyltransferase</keyword>
<dbReference type="Pfam" id="PF03705">
    <property type="entry name" value="CheR_N"/>
    <property type="match status" value="1"/>
</dbReference>
<evidence type="ECO:0000256" key="6">
    <source>
        <dbReference type="PROSITE-ProRule" id="PRU00050"/>
    </source>
</evidence>
<dbReference type="EC" id="2.1.1.80" evidence="2"/>
<evidence type="ECO:0000259" key="8">
    <source>
        <dbReference type="PROSITE" id="PS50122"/>
    </source>
</evidence>
<dbReference type="AlphaFoldDB" id="A0A2S8F9S7"/>
<feature type="coiled-coil region" evidence="7">
    <location>
        <begin position="662"/>
        <end position="717"/>
    </location>
</feature>
<feature type="active site" evidence="6">
    <location>
        <position position="151"/>
    </location>
</feature>
<feature type="domain" description="CheB-type methylesterase" evidence="8">
    <location>
        <begin position="24"/>
        <end position="209"/>
    </location>
</feature>
<comment type="caution">
    <text evidence="10">The sequence shown here is derived from an EMBL/GenBank/DDBJ whole genome shotgun (WGS) entry which is preliminary data.</text>
</comment>
<dbReference type="EMBL" id="PUIB01000024">
    <property type="protein sequence ID" value="PQO28880.1"/>
    <property type="molecule type" value="Genomic_DNA"/>
</dbReference>
<dbReference type="InterPro" id="IPR000780">
    <property type="entry name" value="CheR_MeTrfase"/>
</dbReference>
<keyword evidence="4" id="KW-0808">Transferase</keyword>
<dbReference type="GO" id="GO:0032259">
    <property type="term" value="P:methylation"/>
    <property type="evidence" value="ECO:0007669"/>
    <property type="project" value="UniProtKB-KW"/>
</dbReference>
<dbReference type="InterPro" id="IPR022642">
    <property type="entry name" value="CheR_C"/>
</dbReference>
<keyword evidence="6" id="KW-0145">Chemotaxis</keyword>
<accession>A0A2S8F9S7</accession>
<evidence type="ECO:0000256" key="2">
    <source>
        <dbReference type="ARBA" id="ARBA00012534"/>
    </source>
</evidence>
<dbReference type="GO" id="GO:0008984">
    <property type="term" value="F:protein-glutamate methylesterase activity"/>
    <property type="evidence" value="ECO:0007669"/>
    <property type="project" value="InterPro"/>
</dbReference>
<dbReference type="PRINTS" id="PR00996">
    <property type="entry name" value="CHERMTFRASE"/>
</dbReference>
<dbReference type="PANTHER" id="PTHR24422:SF27">
    <property type="entry name" value="PROTEIN-GLUTAMATE O-METHYLTRANSFERASE"/>
    <property type="match status" value="1"/>
</dbReference>
<feature type="active site" evidence="6">
    <location>
        <position position="60"/>
    </location>
</feature>
<dbReference type="RefSeq" id="WP_105358208.1">
    <property type="nucleotide sequence ID" value="NZ_PUIB01000024.1"/>
</dbReference>
<dbReference type="GO" id="GO:0000156">
    <property type="term" value="F:phosphorelay response regulator activity"/>
    <property type="evidence" value="ECO:0007669"/>
    <property type="project" value="InterPro"/>
</dbReference>
<dbReference type="Gene3D" id="3.30.450.20">
    <property type="entry name" value="PAS domain"/>
    <property type="match status" value="1"/>
</dbReference>
<dbReference type="SUPFAM" id="SSF52738">
    <property type="entry name" value="Methylesterase CheB, C-terminal domain"/>
    <property type="match status" value="1"/>
</dbReference>
<keyword evidence="5" id="KW-0949">S-adenosyl-L-methionine</keyword>
<sequence>MNDREPIPSLSETEAISSRGGIKPSYVVGVGASAGGLEALERLFDNMPKDSGMAFVVVQHLSPDFKSLMDELLGRRTDITIYRVEDGMELKANAIYLIPPKKNMVLADGSLWLTDQDVGGLNLPIDIFFRSLAKDAKEKAIAVVLSGTGSDGSRGIQDIHEGGGLVVVQSIQSAAFDGMPRSALATGLADVVCPPDSMASRILEYIQSPSSFISHGDQDDDLPDSGELATIFKLFRNQYGIDFSMYKPTTIVRRIERRVKLSRCSSLAEYSKLVEGDSRELDVLYRDLLVEVTQFFRDLDAFQQLRNTIIPQLVERAADSGEMRIWIPGCATGEEAYSLAMLATECIERQNANIDLKLFASDVHQTSMETASSGVYSATSVSRMPIEYRDKFFTRIGDLYHIASDLRQKVIFAPHDITKDPPFTRIDLISCRNVLIYFNHDVQKRVLSLFHFGLTVGGVLFLGPSESIGELEKEFEPIDRQWRIYRKLRNVRLADTGPISPQPPLNRVVFSRPSYVSTQTRGDKSWLVPEVYDHLLAKYVPPSLLINQHLELVHSFGDTRRLLVQPEGKATLDVLRMVEGDLRTAMNAALHKASVKGESIVFEGVRARTSRGEQIYRLVAEPYLKGQEKMFLVSLEEMAEPRMAPEAEAVTFDSADQSAQRIVSLEKELDYTKETLQATVEELETSNEELQSANEELVASNEELQSTNEELHGVNEELFTVNSEHQKKITELTQLTEDMDHLLKSTRIGTIFLDTDLKIRKFTAEAKDAFHILDQDIGRPISHIAHNLKDVEVVEEAQQVLTSMRPVERAIESRGGGSYLMRLLPYAGSRGVDGVVLSLIDTTAIISLHRNLEDHETENGS</sequence>
<organism evidence="10 11">
    <name type="scientific">Blastopirellula marina</name>
    <dbReference type="NCBI Taxonomy" id="124"/>
    <lineage>
        <taxon>Bacteria</taxon>
        <taxon>Pseudomonadati</taxon>
        <taxon>Planctomycetota</taxon>
        <taxon>Planctomycetia</taxon>
        <taxon>Pirellulales</taxon>
        <taxon>Pirellulaceae</taxon>
        <taxon>Blastopirellula</taxon>
    </lineage>
</organism>
<dbReference type="SUPFAM" id="SSF47757">
    <property type="entry name" value="Chemotaxis receptor methyltransferase CheR, N-terminal domain"/>
    <property type="match status" value="1"/>
</dbReference>
<dbReference type="OrthoDB" id="288469at2"/>
<dbReference type="InterPro" id="IPR036804">
    <property type="entry name" value="CheR_N_sf"/>
</dbReference>
<evidence type="ECO:0000256" key="7">
    <source>
        <dbReference type="SAM" id="Coils"/>
    </source>
</evidence>
<evidence type="ECO:0000313" key="10">
    <source>
        <dbReference type="EMBL" id="PQO28880.1"/>
    </source>
</evidence>
<proteinExistence type="predicted"/>
<dbReference type="PANTHER" id="PTHR24422">
    <property type="entry name" value="CHEMOTAXIS PROTEIN METHYLTRANSFERASE"/>
    <property type="match status" value="1"/>
</dbReference>
<keyword evidence="7" id="KW-0175">Coiled coil</keyword>
<keyword evidence="6" id="KW-0378">Hydrolase</keyword>
<dbReference type="InterPro" id="IPR029063">
    <property type="entry name" value="SAM-dependent_MTases_sf"/>
</dbReference>
<dbReference type="GO" id="GO:0006935">
    <property type="term" value="P:chemotaxis"/>
    <property type="evidence" value="ECO:0007669"/>
    <property type="project" value="UniProtKB-UniRule"/>
</dbReference>
<evidence type="ECO:0000256" key="3">
    <source>
        <dbReference type="ARBA" id="ARBA00022603"/>
    </source>
</evidence>
<name>A0A2S8F9S7_9BACT</name>
<gene>
    <name evidence="10" type="ORF">C5Y98_24260</name>
</gene>
<dbReference type="Gene3D" id="3.40.50.150">
    <property type="entry name" value="Vaccinia Virus protein VP39"/>
    <property type="match status" value="1"/>
</dbReference>
<feature type="active site" evidence="6">
    <location>
        <position position="33"/>
    </location>
</feature>
<dbReference type="InterPro" id="IPR035909">
    <property type="entry name" value="CheB_C"/>
</dbReference>
<protein>
    <recommendedName>
        <fullName evidence="2">protein-glutamate O-methyltransferase</fullName>
        <ecNumber evidence="2">2.1.1.80</ecNumber>
    </recommendedName>
</protein>
<feature type="domain" description="CheR-type methyltransferase" evidence="9">
    <location>
        <begin position="227"/>
        <end position="490"/>
    </location>
</feature>
<dbReference type="Gene3D" id="3.40.50.180">
    <property type="entry name" value="Methylesterase CheB, C-terminal domain"/>
    <property type="match status" value="1"/>
</dbReference>
<comment type="catalytic activity">
    <reaction evidence="1">
        <text>L-glutamyl-[protein] + S-adenosyl-L-methionine = [protein]-L-glutamate 5-O-methyl ester + S-adenosyl-L-homocysteine</text>
        <dbReference type="Rhea" id="RHEA:24452"/>
        <dbReference type="Rhea" id="RHEA-COMP:10208"/>
        <dbReference type="Rhea" id="RHEA-COMP:10311"/>
        <dbReference type="ChEBI" id="CHEBI:29973"/>
        <dbReference type="ChEBI" id="CHEBI:57856"/>
        <dbReference type="ChEBI" id="CHEBI:59789"/>
        <dbReference type="ChEBI" id="CHEBI:82795"/>
        <dbReference type="EC" id="2.1.1.80"/>
    </reaction>
</comment>
<reference evidence="10 11" key="1">
    <citation type="submission" date="2018-02" db="EMBL/GenBank/DDBJ databases">
        <title>Comparative genomes isolates from brazilian mangrove.</title>
        <authorList>
            <person name="Araujo J.E."/>
            <person name="Taketani R.G."/>
            <person name="Silva M.C.P."/>
            <person name="Loureco M.V."/>
            <person name="Andreote F.D."/>
        </authorList>
    </citation>
    <scope>NUCLEOTIDE SEQUENCE [LARGE SCALE GENOMIC DNA]</scope>
    <source>
        <strain evidence="10 11">NAP PRIS-MGV</strain>
    </source>
</reference>
<evidence type="ECO:0000313" key="11">
    <source>
        <dbReference type="Proteomes" id="UP000239388"/>
    </source>
</evidence>
<dbReference type="Gene3D" id="1.10.155.10">
    <property type="entry name" value="Chemotaxis receptor methyltransferase CheR, N-terminal domain"/>
    <property type="match status" value="1"/>
</dbReference>
<dbReference type="CDD" id="cd16434">
    <property type="entry name" value="CheB-CheR_fusion"/>
    <property type="match status" value="1"/>
</dbReference>
<dbReference type="Proteomes" id="UP000239388">
    <property type="component" value="Unassembled WGS sequence"/>
</dbReference>
<evidence type="ECO:0000256" key="4">
    <source>
        <dbReference type="ARBA" id="ARBA00022679"/>
    </source>
</evidence>